<dbReference type="PANTHER" id="PTHR12035:SF128">
    <property type="entry name" value="BRANCHED CHAIN KETO ACID DEHYDROGENASE E1 SUBUNIT BETA,-LIKE-RELATED"/>
    <property type="match status" value="1"/>
</dbReference>
<comment type="subunit">
    <text evidence="12">Predominantly monomer of isoform CD22-beta. Also found as heterodimer of isoform CD22-beta and a shorter isoform. Interacts with PTPN6/SHP-1, LYN, SYK, PIK3R1/PIK3R2 and PLCG1 upon phosphorylation. Interacts with GRB2, INPP5D and SHC1 upon phosphorylation. May form a complex with INPP5D/SHIP, GRB2 and SHC1.</text>
</comment>
<reference evidence="17" key="2">
    <citation type="journal article" date="2013" name="Nat. Genet.">
        <title>The genome of the platyfish, Xiphophorus maculatus, provides insights into evolutionary adaptation and several complex traits.</title>
        <authorList>
            <person name="Schartl M."/>
            <person name="Walter R.B."/>
            <person name="Shen Y."/>
            <person name="Garcia T."/>
            <person name="Catchen J."/>
            <person name="Amores A."/>
            <person name="Braasch I."/>
            <person name="Chalopin D."/>
            <person name="Volff J.N."/>
            <person name="Lesch K.P."/>
            <person name="Bisazza A."/>
            <person name="Minx P."/>
            <person name="Hillier L."/>
            <person name="Wilson R.K."/>
            <person name="Fuerstenberg S."/>
            <person name="Boore J."/>
            <person name="Searle S."/>
            <person name="Postlethwait J.H."/>
            <person name="Warren W.C."/>
        </authorList>
    </citation>
    <scope>NUCLEOTIDE SEQUENCE [LARGE SCALE GENOMIC DNA]</scope>
    <source>
        <strain evidence="17">JP 163 A</strain>
    </source>
</reference>
<dbReference type="InterPro" id="IPR007110">
    <property type="entry name" value="Ig-like_dom"/>
</dbReference>
<keyword evidence="17" id="KW-1185">Reference proteome</keyword>
<dbReference type="Pfam" id="PF13927">
    <property type="entry name" value="Ig_3"/>
    <property type="match status" value="5"/>
</dbReference>
<keyword evidence="7" id="KW-1015">Disulfide bond</keyword>
<dbReference type="Ensembl" id="ENSXMAT00000033873.1">
    <property type="protein sequence ID" value="ENSXMAP00000033195.1"/>
    <property type="gene ID" value="ENSXMAG00000025741.1"/>
</dbReference>
<evidence type="ECO:0000259" key="15">
    <source>
        <dbReference type="PROSITE" id="PS50835"/>
    </source>
</evidence>
<comment type="similarity">
    <text evidence="8">Belongs to the immunoglobulin superfamily. SIGLEC (sialic acid binding Ig-like lectin) family.</text>
</comment>
<dbReference type="InterPro" id="IPR056386">
    <property type="entry name" value="Ig_CD22"/>
</dbReference>
<evidence type="ECO:0000256" key="13">
    <source>
        <dbReference type="SAM" id="Phobius"/>
    </source>
</evidence>
<organism evidence="16 17">
    <name type="scientific">Xiphophorus maculatus</name>
    <name type="common">Southern platyfish</name>
    <name type="synonym">Platypoecilus maculatus</name>
    <dbReference type="NCBI Taxonomy" id="8083"/>
    <lineage>
        <taxon>Eukaryota</taxon>
        <taxon>Metazoa</taxon>
        <taxon>Chordata</taxon>
        <taxon>Craniata</taxon>
        <taxon>Vertebrata</taxon>
        <taxon>Euteleostomi</taxon>
        <taxon>Actinopterygii</taxon>
        <taxon>Neopterygii</taxon>
        <taxon>Teleostei</taxon>
        <taxon>Neoteleostei</taxon>
        <taxon>Acanthomorphata</taxon>
        <taxon>Ovalentaria</taxon>
        <taxon>Atherinomorphae</taxon>
        <taxon>Cyprinodontiformes</taxon>
        <taxon>Poeciliidae</taxon>
        <taxon>Poeciliinae</taxon>
        <taxon>Xiphophorus</taxon>
    </lineage>
</organism>
<accession>A0A3B5QSH4</accession>
<dbReference type="Gene3D" id="2.60.40.10">
    <property type="entry name" value="Immunoglobulins"/>
    <property type="match status" value="9"/>
</dbReference>
<feature type="chain" id="PRO_5017380287" description="B-cell receptor CD22" evidence="14">
    <location>
        <begin position="25"/>
        <end position="1099"/>
    </location>
</feature>
<dbReference type="GO" id="GO:0030246">
    <property type="term" value="F:carbohydrate binding"/>
    <property type="evidence" value="ECO:0007669"/>
    <property type="project" value="UniProtKB-KW"/>
</dbReference>
<feature type="domain" description="Ig-like" evidence="15">
    <location>
        <begin position="763"/>
        <end position="848"/>
    </location>
</feature>
<feature type="domain" description="Ig-like" evidence="15">
    <location>
        <begin position="267"/>
        <end position="361"/>
    </location>
</feature>
<keyword evidence="14" id="KW-0732">Signal</keyword>
<dbReference type="AlphaFoldDB" id="A0A3B5QSH4"/>
<keyword evidence="5 13" id="KW-1133">Transmembrane helix</keyword>
<evidence type="ECO:0000256" key="10">
    <source>
        <dbReference type="ARBA" id="ARBA00041781"/>
    </source>
</evidence>
<sequence>MSSFNSRTFVFIWLIMYLPTYIGALQLKIPCQQEGYCVSFNEVEIRAEAGLCAVIPCSFTSLFVPEHIIWYKCEKPVDNCDKSVPVFHSDNKVDNIQPGFKGRVSLLNLNMTEKNCSMVINDLQKSDSGSYQLRVVGKGAKEAFTYLAKANLSLADLNQKPSVMIPPLTEGQQASLTCTAPGLCSGSPPKITWMWRGEGENDSYIIGNITALKTENLTAFTKRHVSTLTFNASTDHHNTSITCKVSFTGDININETVTLNVTYARKPQISGRSKVKEGNELNLNCSVDSFPPSVITWTKSRKQAEQQSHNVSKKRGSSKICQRQKRSCLFSVTNVTTEDAGLYICTSKHLNNTQRETITVTVTYARKPQISGRTTVMEGDNLNLTCSVDSVPPSVIKWTKSGIETKWQDNILSKVESRQVYLLEKSGRVSFSFMNVTTEEAGRYICTATYQNESMTEEVHVKVTYLRKPRISGRTTVKEGDDLNLTCGADSFPLSDINWTKTESKTHQQHSNSSSAFIITENTKRKDGNGSLSKTNVTAEDARLYICTAKHLTNNLTEQIKVTVTYDFKNATVEEDLLNLNCSVDSFQPLVVIWTKSGTEASLKIDSLSKAFTVHVLYELANVPFPITNETMEDAERYICTATYQNSTMEEKIHIVTNIRKPQISVRTTADEEEALNLTCTADSFPSSVINLTILEKSNLQIKISMILQNSSENLKQEQSGTDTLFINSVKAKDAGLYICTAKVQNITLTEEINVTVTYRRRPQIIGSQTIKEGDALNLTCSVDSVPPSLIVWTKNSLSILPSNRTSSPSNNGSTTLVVFNMTVKDSGRYICTITYENITETKYIDINVIWSPKVLNGSGCVLRPDSLTCVCLSAGFPLPTIQWPLLKDHTEYSITSIVSNHTVNSTVTITVESHGNISVECVSSNENGEAKKNLTVLWAKEEVSKQTTNSEKKFMLEIIIAFLVGFLLAPVICCLLMKFYRIKRKNSADEGESLEMVTPLMSNGQAVQGREKKEALAGAPEATNGPKELIYARIDFSFLNRIPTKRIKSSENKNTEYAEIKANKAKGHQVEMINCVQEEKEEAEEPVYAKVEDLVEES</sequence>
<dbReference type="SMART" id="SM00408">
    <property type="entry name" value="IGc2"/>
    <property type="match status" value="5"/>
</dbReference>
<evidence type="ECO:0000256" key="14">
    <source>
        <dbReference type="SAM" id="SignalP"/>
    </source>
</evidence>
<dbReference type="InterPro" id="IPR003599">
    <property type="entry name" value="Ig_sub"/>
</dbReference>
<reference evidence="16" key="3">
    <citation type="submission" date="2025-08" db="UniProtKB">
        <authorList>
            <consortium name="Ensembl"/>
        </authorList>
    </citation>
    <scope>IDENTIFICATION</scope>
    <source>
        <strain evidence="16">JP 163 A</strain>
    </source>
</reference>
<name>A0A3B5QSH4_XIPMA</name>
<dbReference type="InterPro" id="IPR013783">
    <property type="entry name" value="Ig-like_fold"/>
</dbReference>
<dbReference type="InterPro" id="IPR036179">
    <property type="entry name" value="Ig-like_dom_sf"/>
</dbReference>
<proteinExistence type="inferred from homology"/>
<evidence type="ECO:0000256" key="9">
    <source>
        <dbReference type="ARBA" id="ARBA00040106"/>
    </source>
</evidence>
<dbReference type="PROSITE" id="PS50835">
    <property type="entry name" value="IG_LIKE"/>
    <property type="match status" value="7"/>
</dbReference>
<keyword evidence="4" id="KW-0130">Cell adhesion</keyword>
<dbReference type="InParanoid" id="A0A3B5QSH4"/>
<dbReference type="Pfam" id="PF08205">
    <property type="entry name" value="C2-set_2"/>
    <property type="match status" value="1"/>
</dbReference>
<dbReference type="GO" id="GO:0007155">
    <property type="term" value="P:cell adhesion"/>
    <property type="evidence" value="ECO:0007669"/>
    <property type="project" value="UniProtKB-KW"/>
</dbReference>
<reference evidence="17" key="1">
    <citation type="submission" date="2012-01" db="EMBL/GenBank/DDBJ databases">
        <authorList>
            <person name="Walter R."/>
            <person name="Schartl M."/>
            <person name="Warren W."/>
        </authorList>
    </citation>
    <scope>NUCLEOTIDE SEQUENCE [LARGE SCALE GENOMIC DNA]</scope>
    <source>
        <strain evidence="17">JP 163 A</strain>
    </source>
</reference>
<feature type="signal peptide" evidence="14">
    <location>
        <begin position="1"/>
        <end position="24"/>
    </location>
</feature>
<dbReference type="InterPro" id="IPR013162">
    <property type="entry name" value="CD80_C2-set"/>
</dbReference>
<dbReference type="GO" id="GO:0033691">
    <property type="term" value="F:sialic acid binding"/>
    <property type="evidence" value="ECO:0007669"/>
    <property type="project" value="TreeGrafter"/>
</dbReference>
<feature type="domain" description="Ig-like" evidence="15">
    <location>
        <begin position="469"/>
        <end position="563"/>
    </location>
</feature>
<dbReference type="SUPFAM" id="SSF48726">
    <property type="entry name" value="Immunoglobulin"/>
    <property type="match status" value="8"/>
</dbReference>
<keyword evidence="2 13" id="KW-0812">Transmembrane</keyword>
<evidence type="ECO:0000256" key="1">
    <source>
        <dbReference type="ARBA" id="ARBA00004479"/>
    </source>
</evidence>
<feature type="domain" description="Ig-like" evidence="15">
    <location>
        <begin position="575"/>
        <end position="656"/>
    </location>
</feature>
<evidence type="ECO:0000256" key="11">
    <source>
        <dbReference type="ARBA" id="ARBA00045430"/>
    </source>
</evidence>
<dbReference type="InterPro" id="IPR051036">
    <property type="entry name" value="SIGLEC"/>
</dbReference>
<dbReference type="PANTHER" id="PTHR12035">
    <property type="entry name" value="SIALIC ACID BINDING IMMUNOGLOBULIN-LIKE LECTIN"/>
    <property type="match status" value="1"/>
</dbReference>
<evidence type="ECO:0000313" key="17">
    <source>
        <dbReference type="Proteomes" id="UP000002852"/>
    </source>
</evidence>
<dbReference type="STRING" id="8083.ENSXMAP00000033195"/>
<dbReference type="GeneTree" id="ENSGT01150000286924"/>
<evidence type="ECO:0000256" key="2">
    <source>
        <dbReference type="ARBA" id="ARBA00022692"/>
    </source>
</evidence>
<evidence type="ECO:0000256" key="6">
    <source>
        <dbReference type="ARBA" id="ARBA00023136"/>
    </source>
</evidence>
<comment type="function">
    <text evidence="11">Most highly expressed siglec (sialic acid-binding immunoglobulin-like lectin) on B-cells that plays a role in various aspects of B-cell biology including differentiation, antigen presentation, and trafficking to bone marrow. Binds to alpha 2,6-linked sialic acid residues of surface molecules such as CD22 itself, CD45 and IgM in a cis configuration. Can also bind to ligands on other cells as an adhesion molecule in a trans configuration. Acts as an inhibitory coreceptor on the surface of B-cells and inhibits B-cell receptor induced signaling, characterized by inhibition of the calcium mobilization and cellular activation. Mechanistically, the immunoreceptor tyrosine-based inhibitory motif domain is phosphorylated by the Src kinase LYN, which in turn leads to the recruitment of the protein tyrosine phosphatase 1/PTPN6, leading to the negative regulation of BCR signaling. If this negative signaling from is of sufficient strength, apoptosis of the B-cell can be induced.</text>
</comment>
<dbReference type="Pfam" id="PF24518">
    <property type="entry name" value="Ig_CD22"/>
    <property type="match status" value="1"/>
</dbReference>
<dbReference type="SMART" id="SM00409">
    <property type="entry name" value="IG"/>
    <property type="match status" value="8"/>
</dbReference>
<feature type="transmembrane region" description="Helical" evidence="13">
    <location>
        <begin position="955"/>
        <end position="978"/>
    </location>
</feature>
<evidence type="ECO:0000256" key="4">
    <source>
        <dbReference type="ARBA" id="ARBA00022889"/>
    </source>
</evidence>
<dbReference type="InterPro" id="IPR003598">
    <property type="entry name" value="Ig_sub2"/>
</dbReference>
<evidence type="ECO:0000313" key="16">
    <source>
        <dbReference type="Ensembl" id="ENSXMAP00000033195.1"/>
    </source>
</evidence>
<evidence type="ECO:0000256" key="7">
    <source>
        <dbReference type="ARBA" id="ARBA00023157"/>
    </source>
</evidence>
<evidence type="ECO:0000256" key="5">
    <source>
        <dbReference type="ARBA" id="ARBA00022989"/>
    </source>
</evidence>
<dbReference type="CDD" id="cd00096">
    <property type="entry name" value="Ig"/>
    <property type="match status" value="4"/>
</dbReference>
<keyword evidence="3" id="KW-0430">Lectin</keyword>
<evidence type="ECO:0000256" key="8">
    <source>
        <dbReference type="ARBA" id="ARBA00038361"/>
    </source>
</evidence>
<comment type="subcellular location">
    <subcellularLocation>
        <location evidence="1">Membrane</location>
        <topology evidence="1">Single-pass type I membrane protein</topology>
    </subcellularLocation>
</comment>
<protein>
    <recommendedName>
        <fullName evidence="9">B-cell receptor CD22</fullName>
    </recommendedName>
    <alternativeName>
        <fullName evidence="10">Sialic acid-binding Ig-like lectin 2</fullName>
    </alternativeName>
</protein>
<dbReference type="GO" id="GO:0005886">
    <property type="term" value="C:plasma membrane"/>
    <property type="evidence" value="ECO:0007669"/>
    <property type="project" value="TreeGrafter"/>
</dbReference>
<feature type="domain" description="Ig-like" evidence="15">
    <location>
        <begin position="161"/>
        <end position="260"/>
    </location>
</feature>
<reference evidence="16" key="4">
    <citation type="submission" date="2025-09" db="UniProtKB">
        <authorList>
            <consortium name="Ensembl"/>
        </authorList>
    </citation>
    <scope>IDENTIFICATION</scope>
    <source>
        <strain evidence="16">JP 163 A</strain>
    </source>
</reference>
<evidence type="ECO:0000256" key="12">
    <source>
        <dbReference type="ARBA" id="ARBA00046458"/>
    </source>
</evidence>
<feature type="domain" description="Ig-like" evidence="15">
    <location>
        <begin position="368"/>
        <end position="462"/>
    </location>
</feature>
<feature type="domain" description="Ig-like" evidence="15">
    <location>
        <begin position="662"/>
        <end position="756"/>
    </location>
</feature>
<evidence type="ECO:0000256" key="3">
    <source>
        <dbReference type="ARBA" id="ARBA00022734"/>
    </source>
</evidence>
<keyword evidence="6 13" id="KW-0472">Membrane</keyword>
<dbReference type="Proteomes" id="UP000002852">
    <property type="component" value="Unassembled WGS sequence"/>
</dbReference>